<sequence>MEITRGISKQYLPPARNTDKMDITRDWIENSFHLDAAVPLEPPKNTQTTNDNKSNSSPELGADVNIPEINDEIRIQSGCCELKSCDCSLISGTPSNTLTSEHSSPFCIDRRRSKTNKISPILTGDIDKSDTINPSFGTNNIVDTNLDTNTGTEFDILLGLSQCHSMQNNITPNTDHFNYISGDSILVTNNIVDINTGTEYDTLSASLQLHPIENNINTNTDQHKYISGDSDDSRDRDYVCESDLTSESSQSSATKDSENEVIDIMETEKENFIPRKSKEKIKDKAKSKNDHFSNTEAQSRVFNIDELIKQKRNVNDKKQVLCKYCKCKIATKNFARHLESHHRDENEVKKMLQYPRKSKERRQAFSLFRNHTNFDQYIEGVICPYRETIKKNSLTYYPCIYCKGVFQKEYLKRHSKLCVMQNSRKELSSNGRNYYITNSQTAIACAMDTTNVISRLNVKELVFSIMKGDEISLVAKKDLLIANFGESYLKKHKRERKEYACSSRMRELSRLLIAYREIVNDSKCCLKDILKPKNFDHFLAATRKITGYNPTNKLFKAPSLAMHLGTYLKDICDECTHLVLKESPGFTCQSESETELLLQEIKKFKKLLISRWNTEISSLANKDLQEKKWNKPLLVPLVNDIKIFREEVLKMAEDCVKKFVNHIDDIHTYKLLVQCSLSLLILFNRRRIGDVQYLKIQDYMRQNKSSMKDFESALTESEKALTAKYRRIVNSGKGSRQVVILLPETLEKYINVLLEHRKKYMLEKNEYVFAIPQSKIKWGQGDVAIRYLCSKIKLEYPEAISSNKLRKHIATVTQILNLSKEDIAQFSKFMGHTEKTHADFYELPVDIYQTAKVSKLLLMMEKGSLPTEFKGKTLSQIEFDENTEYAEENVEERAMPRKESIGSTSAATDFIDEGEKSKKDIASTSTASDFIDEGATPKKDLAPRSINLHHNRTCSVQDLDSDTDEQEPKKQKIQKRVGPHMK</sequence>
<dbReference type="Gene3D" id="1.10.443.10">
    <property type="entry name" value="Intergrase catalytic core"/>
    <property type="match status" value="1"/>
</dbReference>
<reference evidence="3 4" key="1">
    <citation type="journal article" date="2018" name="Elife">
        <title>Firefly genomes illuminate parallel origins of bioluminescence in beetles.</title>
        <authorList>
            <person name="Fallon T.R."/>
            <person name="Lower S.E."/>
            <person name="Chang C.H."/>
            <person name="Bessho-Uehara M."/>
            <person name="Martin G.J."/>
            <person name="Bewick A.J."/>
            <person name="Behringer M."/>
            <person name="Debat H.J."/>
            <person name="Wong I."/>
            <person name="Day J.C."/>
            <person name="Suvorov A."/>
            <person name="Silva C.J."/>
            <person name="Stanger-Hall K.F."/>
            <person name="Hall D.W."/>
            <person name="Schmitz R.J."/>
            <person name="Nelson D.R."/>
            <person name="Lewis S.M."/>
            <person name="Shigenobu S."/>
            <person name="Bybee S.M."/>
            <person name="Larracuente A.M."/>
            <person name="Oba Y."/>
            <person name="Weng J.K."/>
        </authorList>
    </citation>
    <scope>NUCLEOTIDE SEQUENCE [LARGE SCALE GENOMIC DNA]</scope>
    <source>
        <strain evidence="3">1611_PpyrPB1</strain>
        <tissue evidence="3">Whole body</tissue>
    </source>
</reference>
<feature type="compositionally biased region" description="Low complexity" evidence="2">
    <location>
        <begin position="241"/>
        <end position="254"/>
    </location>
</feature>
<dbReference type="GO" id="GO:0006310">
    <property type="term" value="P:DNA recombination"/>
    <property type="evidence" value="ECO:0007669"/>
    <property type="project" value="UniProtKB-KW"/>
</dbReference>
<protein>
    <submittedName>
        <fullName evidence="3">Uncharacterized protein</fullName>
    </submittedName>
</protein>
<name>A0A5N4B4F8_PHOPY</name>
<dbReference type="GO" id="GO:0003677">
    <property type="term" value="F:DNA binding"/>
    <property type="evidence" value="ECO:0007669"/>
    <property type="project" value="InterPro"/>
</dbReference>
<dbReference type="AlphaFoldDB" id="A0A5N4B4F8"/>
<feature type="region of interest" description="Disordered" evidence="2">
    <location>
        <begin position="35"/>
        <end position="63"/>
    </location>
</feature>
<dbReference type="EMBL" id="VVIM01000001">
    <property type="protein sequence ID" value="KAB0804418.1"/>
    <property type="molecule type" value="Genomic_DNA"/>
</dbReference>
<feature type="region of interest" description="Disordered" evidence="2">
    <location>
        <begin position="887"/>
        <end position="982"/>
    </location>
</feature>
<dbReference type="InterPro" id="IPR011010">
    <property type="entry name" value="DNA_brk_join_enz"/>
</dbReference>
<accession>A0A5N4B4F8</accession>
<dbReference type="Proteomes" id="UP000327044">
    <property type="component" value="Unassembled WGS sequence"/>
</dbReference>
<evidence type="ECO:0000313" key="4">
    <source>
        <dbReference type="Proteomes" id="UP000327044"/>
    </source>
</evidence>
<keyword evidence="1" id="KW-0233">DNA recombination</keyword>
<organism evidence="3 4">
    <name type="scientific">Photinus pyralis</name>
    <name type="common">Common eastern firefly</name>
    <name type="synonym">Lampyris pyralis</name>
    <dbReference type="NCBI Taxonomy" id="7054"/>
    <lineage>
        <taxon>Eukaryota</taxon>
        <taxon>Metazoa</taxon>
        <taxon>Ecdysozoa</taxon>
        <taxon>Arthropoda</taxon>
        <taxon>Hexapoda</taxon>
        <taxon>Insecta</taxon>
        <taxon>Pterygota</taxon>
        <taxon>Neoptera</taxon>
        <taxon>Endopterygota</taxon>
        <taxon>Coleoptera</taxon>
        <taxon>Polyphaga</taxon>
        <taxon>Elateriformia</taxon>
        <taxon>Elateroidea</taxon>
        <taxon>Lampyridae</taxon>
        <taxon>Lampyrinae</taxon>
        <taxon>Photinus</taxon>
    </lineage>
</organism>
<feature type="compositionally biased region" description="Polar residues" evidence="2">
    <location>
        <begin position="44"/>
        <end position="58"/>
    </location>
</feature>
<proteinExistence type="predicted"/>
<comment type="caution">
    <text evidence="3">The sequence shown here is derived from an EMBL/GenBank/DDBJ whole genome shotgun (WGS) entry which is preliminary data.</text>
</comment>
<feature type="compositionally biased region" description="Basic and acidic residues" evidence="2">
    <location>
        <begin position="221"/>
        <end position="239"/>
    </location>
</feature>
<dbReference type="GO" id="GO:0015074">
    <property type="term" value="P:DNA integration"/>
    <property type="evidence" value="ECO:0007669"/>
    <property type="project" value="InterPro"/>
</dbReference>
<dbReference type="PANTHER" id="PTHR33480:SF1">
    <property type="entry name" value="TYR RECOMBINASE DOMAIN-CONTAINING PROTEIN"/>
    <property type="match status" value="1"/>
</dbReference>
<dbReference type="PANTHER" id="PTHR33480">
    <property type="entry name" value="SET DOMAIN-CONTAINING PROTEIN-RELATED"/>
    <property type="match status" value="1"/>
</dbReference>
<feature type="region of interest" description="Disordered" evidence="2">
    <location>
        <begin position="218"/>
        <end position="258"/>
    </location>
</feature>
<dbReference type="InterPro" id="IPR013762">
    <property type="entry name" value="Integrase-like_cat_sf"/>
</dbReference>
<dbReference type="SUPFAM" id="SSF56349">
    <property type="entry name" value="DNA breaking-rejoining enzymes"/>
    <property type="match status" value="1"/>
</dbReference>
<dbReference type="InParanoid" id="A0A5N4B4F8"/>
<evidence type="ECO:0000256" key="2">
    <source>
        <dbReference type="SAM" id="MobiDB-lite"/>
    </source>
</evidence>
<evidence type="ECO:0000256" key="1">
    <source>
        <dbReference type="ARBA" id="ARBA00023172"/>
    </source>
</evidence>
<evidence type="ECO:0000313" key="3">
    <source>
        <dbReference type="EMBL" id="KAB0804418.1"/>
    </source>
</evidence>
<feature type="compositionally biased region" description="Basic and acidic residues" evidence="2">
    <location>
        <begin position="891"/>
        <end position="900"/>
    </location>
</feature>
<gene>
    <name evidence="3" type="ORF">PPYR_01388</name>
</gene>
<feature type="compositionally biased region" description="Basic residues" evidence="2">
    <location>
        <begin position="971"/>
        <end position="982"/>
    </location>
</feature>
<keyword evidence="4" id="KW-1185">Reference proteome</keyword>